<evidence type="ECO:0000313" key="2">
    <source>
        <dbReference type="EMBL" id="SQI41836.1"/>
    </source>
</evidence>
<name>A0A2X4UPU1_9GAMM</name>
<dbReference type="AlphaFoldDB" id="A0A2X4UPU1"/>
<protein>
    <submittedName>
        <fullName evidence="2">Uncharacterized protein</fullName>
    </submittedName>
</protein>
<proteinExistence type="predicted"/>
<dbReference type="Proteomes" id="UP000249005">
    <property type="component" value="Chromosome 1"/>
</dbReference>
<evidence type="ECO:0000256" key="1">
    <source>
        <dbReference type="SAM" id="Phobius"/>
    </source>
</evidence>
<keyword evidence="3" id="KW-1185">Reference proteome</keyword>
<gene>
    <name evidence="2" type="ORF">NCTC12151_02374</name>
</gene>
<dbReference type="RefSeq" id="WP_111740830.1">
    <property type="nucleotide sequence ID" value="NZ_LR698987.1"/>
</dbReference>
<keyword evidence="1" id="KW-1133">Transmembrane helix</keyword>
<evidence type="ECO:0000313" key="3">
    <source>
        <dbReference type="Proteomes" id="UP000249005"/>
    </source>
</evidence>
<sequence>MLTTTNKPFINNIIYSILFIFGIAISGISYSACVVPDGVIGKNGEQLTQTKIDKIISKEKGARSKPEEYLDGEYIRCHLNSFSNGASRLVKKEVHDKYGVGKPDGEKTEFVSTKENIDQILRDTEGDRVAIAKRLGLYDETFSGDIVRIDFIPTEKYVPAIPSGNEFGANDKWIPGGKLPNGELEAVIKTKGMTVGADYTITILDLKP</sequence>
<keyword evidence="1" id="KW-0812">Transmembrane</keyword>
<dbReference type="KEGG" id="lri:NCTC12151_02374"/>
<organism evidence="2 3">
    <name type="scientific">Leminorella richardii</name>
    <dbReference type="NCBI Taxonomy" id="158841"/>
    <lineage>
        <taxon>Bacteria</taxon>
        <taxon>Pseudomonadati</taxon>
        <taxon>Pseudomonadota</taxon>
        <taxon>Gammaproteobacteria</taxon>
        <taxon>Enterobacterales</taxon>
        <taxon>Budviciaceae</taxon>
        <taxon>Leminorella</taxon>
    </lineage>
</organism>
<accession>A0A2X4UPU1</accession>
<dbReference type="OrthoDB" id="6043530at2"/>
<reference evidence="2 3" key="1">
    <citation type="submission" date="2018-06" db="EMBL/GenBank/DDBJ databases">
        <authorList>
            <consortium name="Pathogen Informatics"/>
            <person name="Doyle S."/>
        </authorList>
    </citation>
    <scope>NUCLEOTIDE SEQUENCE [LARGE SCALE GENOMIC DNA]</scope>
    <source>
        <strain evidence="2 3">NCTC12151</strain>
    </source>
</reference>
<keyword evidence="1" id="KW-0472">Membrane</keyword>
<feature type="transmembrane region" description="Helical" evidence="1">
    <location>
        <begin position="12"/>
        <end position="32"/>
    </location>
</feature>
<dbReference type="EMBL" id="LS483470">
    <property type="protein sequence ID" value="SQI41836.1"/>
    <property type="molecule type" value="Genomic_DNA"/>
</dbReference>